<keyword evidence="5" id="KW-0378">Hydrolase</keyword>
<organism evidence="5">
    <name type="scientific">bioreactor metagenome</name>
    <dbReference type="NCBI Taxonomy" id="1076179"/>
    <lineage>
        <taxon>unclassified sequences</taxon>
        <taxon>metagenomes</taxon>
        <taxon>ecological metagenomes</taxon>
    </lineage>
</organism>
<dbReference type="InterPro" id="IPR051398">
    <property type="entry name" value="Polysacch_Deacetylase"/>
</dbReference>
<dbReference type="InterPro" id="IPR011330">
    <property type="entry name" value="Glyco_hydro/deAcase_b/a-brl"/>
</dbReference>
<evidence type="ECO:0000256" key="3">
    <source>
        <dbReference type="SAM" id="Phobius"/>
    </source>
</evidence>
<sequence length="308" mass="35218">MAKTTQKSKPNINPFVTFFIFSLLFFIPFFISSILTTDYLERKNAVSLEEEAIHFEKVLNTNNLNSLYEKDSASFSSSSLPEDKVVVLGYHQVRNVEVSDGPKARLFITSPETFEKEIKLLSDEGYISISVTEYINYLKNKKENPIPKKSVVITFDDGYLTQYTNAFPILKKYGMKATLFLYMDCIDKYPACMTSSQIEEMTALGITVANHTLRHSFLTEQKEAVIKKEVLDNQNLLEKKFGKENVEKVLAYPYGSQNEKIKFIIQNLGYVGAVGISKGVEKDDSNIFNLHRYLMGNKTELFEELFKS</sequence>
<keyword evidence="3" id="KW-1133">Transmembrane helix</keyword>
<evidence type="ECO:0000313" key="5">
    <source>
        <dbReference type="EMBL" id="MPL75841.1"/>
    </source>
</evidence>
<evidence type="ECO:0000259" key="4">
    <source>
        <dbReference type="PROSITE" id="PS51677"/>
    </source>
</evidence>
<feature type="domain" description="NodB homology" evidence="4">
    <location>
        <begin position="149"/>
        <end position="308"/>
    </location>
</feature>
<keyword evidence="3" id="KW-0472">Membrane</keyword>
<dbReference type="PROSITE" id="PS51677">
    <property type="entry name" value="NODB"/>
    <property type="match status" value="1"/>
</dbReference>
<comment type="subcellular location">
    <subcellularLocation>
        <location evidence="1">Secreted</location>
    </subcellularLocation>
</comment>
<dbReference type="EC" id="3.5.1.-" evidence="5"/>
<dbReference type="Gene3D" id="3.20.20.370">
    <property type="entry name" value="Glycoside hydrolase/deacetylase"/>
    <property type="match status" value="1"/>
</dbReference>
<gene>
    <name evidence="5" type="primary">icaB_1</name>
    <name evidence="5" type="ORF">SDC9_21676</name>
</gene>
<proteinExistence type="predicted"/>
<dbReference type="PANTHER" id="PTHR34216:SF3">
    <property type="entry name" value="POLY-BETA-1,6-N-ACETYL-D-GLUCOSAMINE N-DEACETYLASE"/>
    <property type="match status" value="1"/>
</dbReference>
<dbReference type="InterPro" id="IPR002509">
    <property type="entry name" value="NODB_dom"/>
</dbReference>
<evidence type="ECO:0000256" key="2">
    <source>
        <dbReference type="ARBA" id="ARBA00022729"/>
    </source>
</evidence>
<dbReference type="Pfam" id="PF01522">
    <property type="entry name" value="Polysacc_deac_1"/>
    <property type="match status" value="1"/>
</dbReference>
<dbReference type="PANTHER" id="PTHR34216">
    <property type="match status" value="1"/>
</dbReference>
<keyword evidence="3" id="KW-0812">Transmembrane</keyword>
<dbReference type="GO" id="GO:0016810">
    <property type="term" value="F:hydrolase activity, acting on carbon-nitrogen (but not peptide) bonds"/>
    <property type="evidence" value="ECO:0007669"/>
    <property type="project" value="InterPro"/>
</dbReference>
<dbReference type="SUPFAM" id="SSF88713">
    <property type="entry name" value="Glycoside hydrolase/deacetylase"/>
    <property type="match status" value="1"/>
</dbReference>
<dbReference type="GO" id="GO:0005975">
    <property type="term" value="P:carbohydrate metabolic process"/>
    <property type="evidence" value="ECO:0007669"/>
    <property type="project" value="InterPro"/>
</dbReference>
<dbReference type="GO" id="GO:0005576">
    <property type="term" value="C:extracellular region"/>
    <property type="evidence" value="ECO:0007669"/>
    <property type="project" value="UniProtKB-SubCell"/>
</dbReference>
<dbReference type="AlphaFoldDB" id="A0A644UA48"/>
<feature type="transmembrane region" description="Helical" evidence="3">
    <location>
        <begin position="12"/>
        <end position="35"/>
    </location>
</feature>
<evidence type="ECO:0000256" key="1">
    <source>
        <dbReference type="ARBA" id="ARBA00004613"/>
    </source>
</evidence>
<keyword evidence="2" id="KW-0732">Signal</keyword>
<name>A0A644UA48_9ZZZZ</name>
<comment type="caution">
    <text evidence="5">The sequence shown here is derived from an EMBL/GenBank/DDBJ whole genome shotgun (WGS) entry which is preliminary data.</text>
</comment>
<dbReference type="EMBL" id="VSSQ01000092">
    <property type="protein sequence ID" value="MPL75841.1"/>
    <property type="molecule type" value="Genomic_DNA"/>
</dbReference>
<accession>A0A644UA48</accession>
<reference evidence="5" key="1">
    <citation type="submission" date="2019-08" db="EMBL/GenBank/DDBJ databases">
        <authorList>
            <person name="Kucharzyk K."/>
            <person name="Murdoch R.W."/>
            <person name="Higgins S."/>
            <person name="Loffler F."/>
        </authorList>
    </citation>
    <scope>NUCLEOTIDE SEQUENCE</scope>
</reference>
<dbReference type="CDD" id="cd10918">
    <property type="entry name" value="CE4_NodB_like_5s_6s"/>
    <property type="match status" value="1"/>
</dbReference>
<protein>
    <submittedName>
        <fullName evidence="5">Poly-beta-1,6-N-acetyl-D-glucosamine N-deacetylase</fullName>
        <ecNumber evidence="5">3.5.1.-</ecNumber>
    </submittedName>
</protein>